<dbReference type="EMBL" id="CALLCH030000018">
    <property type="protein sequence ID" value="CAI4218530.1"/>
    <property type="molecule type" value="Genomic_DNA"/>
</dbReference>
<evidence type="ECO:0000313" key="1">
    <source>
        <dbReference type="EMBL" id="CAI4218530.1"/>
    </source>
</evidence>
<organism evidence="1 2">
    <name type="scientific">Parascedosporium putredinis</name>
    <dbReference type="NCBI Taxonomy" id="1442378"/>
    <lineage>
        <taxon>Eukaryota</taxon>
        <taxon>Fungi</taxon>
        <taxon>Dikarya</taxon>
        <taxon>Ascomycota</taxon>
        <taxon>Pezizomycotina</taxon>
        <taxon>Sordariomycetes</taxon>
        <taxon>Hypocreomycetidae</taxon>
        <taxon>Microascales</taxon>
        <taxon>Microascaceae</taxon>
        <taxon>Parascedosporium</taxon>
    </lineage>
</organism>
<comment type="caution">
    <text evidence="1">The sequence shown here is derived from an EMBL/GenBank/DDBJ whole genome shotgun (WGS) entry which is preliminary data.</text>
</comment>
<evidence type="ECO:0000313" key="2">
    <source>
        <dbReference type="Proteomes" id="UP000838763"/>
    </source>
</evidence>
<dbReference type="OrthoDB" id="5426988at2759"/>
<accession>A0A9P1MD49</accession>
<gene>
    <name evidence="1" type="ORF">PPNO1_LOCUS8112</name>
</gene>
<sequence length="195" mass="21361">MLPPTPEVEIADPFATAWCSDPSPCRQKNNGEHSFPTPLVADLLSRPENRAQTILITSCAVENASSAGSCTRSSDEEEVAAAKAVEVTAAMTDRLFIPIYILCREDENMRRVQSVERRYSGSGLGMGFSGRSPKVESAGAAKELTRGRRLFAFEGKKGLEVDVSDMEAHEAAVEILGFIHTRMEEWRREAAAEAR</sequence>
<dbReference type="AlphaFoldDB" id="A0A9P1MD49"/>
<keyword evidence="2" id="KW-1185">Reference proteome</keyword>
<name>A0A9P1MD49_9PEZI</name>
<dbReference type="Proteomes" id="UP000838763">
    <property type="component" value="Unassembled WGS sequence"/>
</dbReference>
<reference evidence="1" key="1">
    <citation type="submission" date="2022-11" db="EMBL/GenBank/DDBJ databases">
        <authorList>
            <person name="Scott C."/>
            <person name="Bruce N."/>
        </authorList>
    </citation>
    <scope>NUCLEOTIDE SEQUENCE</scope>
</reference>
<proteinExistence type="predicted"/>
<protein>
    <submittedName>
        <fullName evidence="1">Uncharacterized protein</fullName>
    </submittedName>
</protein>